<dbReference type="Proteomes" id="UP001468095">
    <property type="component" value="Unassembled WGS sequence"/>
</dbReference>
<evidence type="ECO:0000313" key="2">
    <source>
        <dbReference type="Proteomes" id="UP001468095"/>
    </source>
</evidence>
<dbReference type="EMBL" id="JBCGBG010000011">
    <property type="protein sequence ID" value="MEL7698445.1"/>
    <property type="molecule type" value="Genomic_DNA"/>
</dbReference>
<organism evidence="1 2">
    <name type="scientific">Pantoea brenneri</name>
    <dbReference type="NCBI Taxonomy" id="472694"/>
    <lineage>
        <taxon>Bacteria</taxon>
        <taxon>Pseudomonadati</taxon>
        <taxon>Pseudomonadota</taxon>
        <taxon>Gammaproteobacteria</taxon>
        <taxon>Enterobacterales</taxon>
        <taxon>Erwiniaceae</taxon>
        <taxon>Pantoea</taxon>
    </lineage>
</organism>
<dbReference type="Pfam" id="PF02413">
    <property type="entry name" value="Caudo_TAP"/>
    <property type="match status" value="1"/>
</dbReference>
<gene>
    <name evidence="1" type="ORF">AABB92_22675</name>
</gene>
<name>A0ABU9MUU7_9GAMM</name>
<protein>
    <submittedName>
        <fullName evidence="1">Tail fiber assembly protein</fullName>
    </submittedName>
</protein>
<dbReference type="RefSeq" id="WP_052720732.1">
    <property type="nucleotide sequence ID" value="NZ_JBCGBG010000011.1"/>
</dbReference>
<proteinExistence type="predicted"/>
<dbReference type="InterPro" id="IPR003458">
    <property type="entry name" value="Phage_T4_Gp38_tail_assem"/>
</dbReference>
<sequence length="194" mass="22059">MLNFGPFEVYTPDIPVVTESSSEEELELAAKLKSLTEMNIIFVRCKSGQDWYESQPRFSPDTMKIVYDEAGRIVSFDMDVSKLWPINCWVAEVDASDIPDGMDRSGGWIYHNGKIQAYEHTAAELQEMAERTRNSLLAKARAYISDWQAELALGMLPDTDKKQLVEWMNYIRQLKETDIGSVPESAWPAPPAVF</sequence>
<keyword evidence="2" id="KW-1185">Reference proteome</keyword>
<reference evidence="1 2" key="1">
    <citation type="submission" date="2024-04" db="EMBL/GenBank/DDBJ databases">
        <authorList>
            <person name="Suleimanova A.D."/>
            <person name="Pudova D.S."/>
            <person name="Shagimardanova E.I."/>
            <person name="Sharipova M.R."/>
        </authorList>
    </citation>
    <scope>NUCLEOTIDE SEQUENCE [LARGE SCALE GENOMIC DNA]</scope>
    <source>
        <strain evidence="1 2">3.1</strain>
    </source>
</reference>
<accession>A0ABU9MUU7</accession>
<comment type="caution">
    <text evidence="1">The sequence shown here is derived from an EMBL/GenBank/DDBJ whole genome shotgun (WGS) entry which is preliminary data.</text>
</comment>
<evidence type="ECO:0000313" key="1">
    <source>
        <dbReference type="EMBL" id="MEL7698445.1"/>
    </source>
</evidence>